<reference evidence="1 2" key="1">
    <citation type="submission" date="2011-01" db="EMBL/GenBank/DDBJ databases">
        <authorList>
            <person name="Muzny D."/>
            <person name="Qin X."/>
            <person name="Deng J."/>
            <person name="Jiang H."/>
            <person name="Liu Y."/>
            <person name="Qu J."/>
            <person name="Song X.-Z."/>
            <person name="Zhang L."/>
            <person name="Thornton R."/>
            <person name="Coyle M."/>
            <person name="Francisco L."/>
            <person name="Jackson L."/>
            <person name="Javaid M."/>
            <person name="Korchina V."/>
            <person name="Kovar C."/>
            <person name="Mata R."/>
            <person name="Mathew T."/>
            <person name="Ngo R."/>
            <person name="Nguyen L."/>
            <person name="Nguyen N."/>
            <person name="Okwuonu G."/>
            <person name="Ongeri F."/>
            <person name="Pham C."/>
            <person name="Simmons D."/>
            <person name="Wilczek-Boney K."/>
            <person name="Hale W."/>
            <person name="Jakkamsetti A."/>
            <person name="Pham P."/>
            <person name="Ruth R."/>
            <person name="San Lucas F."/>
            <person name="Warren J."/>
            <person name="Zhang J."/>
            <person name="Zhao Z."/>
            <person name="Zhou C."/>
            <person name="Zhu D."/>
            <person name="Lee S."/>
            <person name="Bess C."/>
            <person name="Blankenburg K."/>
            <person name="Forbes L."/>
            <person name="Fu Q."/>
            <person name="Gubbala S."/>
            <person name="Hirani K."/>
            <person name="Jayaseelan J.C."/>
            <person name="Lara F."/>
            <person name="Munidasa M."/>
            <person name="Palculict T."/>
            <person name="Patil S."/>
            <person name="Pu L.-L."/>
            <person name="Saada N."/>
            <person name="Tang L."/>
            <person name="Weissenberger G."/>
            <person name="Zhu Y."/>
            <person name="Hemphill L."/>
            <person name="Shang Y."/>
            <person name="Youmans B."/>
            <person name="Ayvaz T."/>
            <person name="Ross M."/>
            <person name="Santibanez J."/>
            <person name="Aqrawi P."/>
            <person name="Gross S."/>
            <person name="Joshi V."/>
            <person name="Fowler G."/>
            <person name="Nazareth L."/>
            <person name="Reid J."/>
            <person name="Worley K."/>
            <person name="Petrosino J."/>
            <person name="Highlander S."/>
            <person name="Gibbs R."/>
        </authorList>
    </citation>
    <scope>NUCLEOTIDE SEQUENCE [LARGE SCALE GENOMIC DNA]</scope>
    <source>
        <strain evidence="1 2">DSM 16608</strain>
    </source>
</reference>
<evidence type="ECO:0000313" key="1">
    <source>
        <dbReference type="EMBL" id="EGC21266.1"/>
    </source>
</evidence>
<accession>F0F350</accession>
<dbReference type="AlphaFoldDB" id="F0F350"/>
<name>F0F350_9BACT</name>
<organism evidence="1 2">
    <name type="scientific">Prevotella multiformis DSM 16608</name>
    <dbReference type="NCBI Taxonomy" id="888743"/>
    <lineage>
        <taxon>Bacteria</taxon>
        <taxon>Pseudomonadati</taxon>
        <taxon>Bacteroidota</taxon>
        <taxon>Bacteroidia</taxon>
        <taxon>Bacteroidales</taxon>
        <taxon>Prevotellaceae</taxon>
        <taxon>Prevotella</taxon>
    </lineage>
</organism>
<proteinExistence type="predicted"/>
<evidence type="ECO:0000313" key="2">
    <source>
        <dbReference type="Proteomes" id="UP000005697"/>
    </source>
</evidence>
<comment type="caution">
    <text evidence="1">The sequence shown here is derived from an EMBL/GenBank/DDBJ whole genome shotgun (WGS) entry which is preliminary data.</text>
</comment>
<sequence length="61" mass="7085">MFAGKMAYNFEPKDFAKIMKKYRESCCLTVFIGCLTKRLTSSCPQMIYVKPLNHSLPAVFW</sequence>
<gene>
    <name evidence="1" type="ORF">HMPREF9141_0016</name>
</gene>
<dbReference type="EMBL" id="AEWX01000001">
    <property type="protein sequence ID" value="EGC21266.1"/>
    <property type="molecule type" value="Genomic_DNA"/>
</dbReference>
<dbReference type="HOGENOM" id="CLU_2918862_0_0_10"/>
<protein>
    <submittedName>
        <fullName evidence="1">Uncharacterized protein</fullName>
    </submittedName>
</protein>
<keyword evidence="2" id="KW-1185">Reference proteome</keyword>
<dbReference type="Proteomes" id="UP000005697">
    <property type="component" value="Unassembled WGS sequence"/>
</dbReference>